<organism evidence="2 3">
    <name type="scientific">Bacteroides oleiciplenus</name>
    <dbReference type="NCBI Taxonomy" id="626931"/>
    <lineage>
        <taxon>Bacteria</taxon>
        <taxon>Pseudomonadati</taxon>
        <taxon>Bacteroidota</taxon>
        <taxon>Bacteroidia</taxon>
        <taxon>Bacteroidales</taxon>
        <taxon>Bacteroidaceae</taxon>
        <taxon>Bacteroides</taxon>
    </lineage>
</organism>
<sequence length="197" mass="23003">MTLLMLILIAIPICILTILLWIYNDYRKYKRQHYSLILLFLALPATIQAQYIDKDCCINFKWYENQKGKLEYINENLTYNFIPNEDFWKIVIRNNSSDEARINWGNSQFIINGRASQLLLYPISESPLAKETIKGNSEISHTCTASILIEGSERRKIYHRKDIRKGNRAAISIVLPISIANKPQFFNTFDFVVTQAY</sequence>
<evidence type="ECO:0000256" key="1">
    <source>
        <dbReference type="SAM" id="Phobius"/>
    </source>
</evidence>
<name>A0A3E5BRK0_9BACE</name>
<keyword evidence="1" id="KW-0472">Membrane</keyword>
<keyword evidence="1" id="KW-0812">Transmembrane</keyword>
<feature type="transmembrane region" description="Helical" evidence="1">
    <location>
        <begin position="35"/>
        <end position="52"/>
    </location>
</feature>
<protein>
    <submittedName>
        <fullName evidence="2">Uncharacterized protein</fullName>
    </submittedName>
</protein>
<reference evidence="2 3" key="1">
    <citation type="submission" date="2018-08" db="EMBL/GenBank/DDBJ databases">
        <title>A genome reference for cultivated species of the human gut microbiota.</title>
        <authorList>
            <person name="Zou Y."/>
            <person name="Xue W."/>
            <person name="Luo G."/>
        </authorList>
    </citation>
    <scope>NUCLEOTIDE SEQUENCE [LARGE SCALE GENOMIC DNA]</scope>
    <source>
        <strain evidence="2 3">OM05-15BH</strain>
    </source>
</reference>
<accession>A0A3E5BRK0</accession>
<evidence type="ECO:0000313" key="3">
    <source>
        <dbReference type="Proteomes" id="UP000260983"/>
    </source>
</evidence>
<dbReference type="AlphaFoldDB" id="A0A3E5BRK0"/>
<dbReference type="EMBL" id="QSUL01000001">
    <property type="protein sequence ID" value="RGN40254.1"/>
    <property type="molecule type" value="Genomic_DNA"/>
</dbReference>
<keyword evidence="1" id="KW-1133">Transmembrane helix</keyword>
<proteinExistence type="predicted"/>
<comment type="caution">
    <text evidence="2">The sequence shown here is derived from an EMBL/GenBank/DDBJ whole genome shotgun (WGS) entry which is preliminary data.</text>
</comment>
<dbReference type="RefSeq" id="WP_117723047.1">
    <property type="nucleotide sequence ID" value="NZ_CAUGNI010000008.1"/>
</dbReference>
<gene>
    <name evidence="2" type="ORF">DXB65_01035</name>
</gene>
<dbReference type="Proteomes" id="UP000260983">
    <property type="component" value="Unassembled WGS sequence"/>
</dbReference>
<feature type="transmembrane region" description="Helical" evidence="1">
    <location>
        <begin position="6"/>
        <end position="23"/>
    </location>
</feature>
<evidence type="ECO:0000313" key="2">
    <source>
        <dbReference type="EMBL" id="RGN40254.1"/>
    </source>
</evidence>